<reference evidence="2 3" key="1">
    <citation type="submission" date="2016-04" db="EMBL/GenBank/DDBJ databases">
        <title>Peptidophaga gingivicola gen. nov., sp. nov., isolated from human subgingival plaque.</title>
        <authorList>
            <person name="Beall C.J."/>
            <person name="Mokrzan E.M."/>
            <person name="Griffen A.L."/>
            <person name="Leys E.J."/>
        </authorList>
    </citation>
    <scope>NUCLEOTIDE SEQUENCE [LARGE SCALE GENOMIC DNA]</scope>
    <source>
        <strain evidence="2 3">BA112</strain>
    </source>
</reference>
<sequence length="179" mass="19095">MAVSVFRLDRDKFDQRLGQLESAGQKFDSAQHQFAVAAQAIAGATTGAGSSGRLSPPPSGSGSSGSSSGSSSSGSGWSGGEHWSGIGELDQFHSPLHSSVIVLDGKLSSISRNQKAAIERMRQALHSFLELNESEKSAYLGRLQALDTKFTYRRPEEMADIIKSYNQARSAFEALSKIV</sequence>
<evidence type="ECO:0000256" key="1">
    <source>
        <dbReference type="SAM" id="MobiDB-lite"/>
    </source>
</evidence>
<keyword evidence="3" id="KW-1185">Reference proteome</keyword>
<dbReference type="Proteomes" id="UP000078368">
    <property type="component" value="Unassembled WGS sequence"/>
</dbReference>
<organism evidence="2 3">
    <name type="scientific">Peptidiphaga gingivicola</name>
    <dbReference type="NCBI Taxonomy" id="2741497"/>
    <lineage>
        <taxon>Bacteria</taxon>
        <taxon>Bacillati</taxon>
        <taxon>Actinomycetota</taxon>
        <taxon>Actinomycetes</taxon>
        <taxon>Actinomycetales</taxon>
        <taxon>Actinomycetaceae</taxon>
        <taxon>Peptidiphaga</taxon>
    </lineage>
</organism>
<accession>A0A179B4G4</accession>
<protein>
    <submittedName>
        <fullName evidence="2">Uncharacterized protein</fullName>
    </submittedName>
</protein>
<feature type="region of interest" description="Disordered" evidence="1">
    <location>
        <begin position="46"/>
        <end position="82"/>
    </location>
</feature>
<gene>
    <name evidence="2" type="ORF">A4H34_01660</name>
</gene>
<comment type="caution">
    <text evidence="2">The sequence shown here is derived from an EMBL/GenBank/DDBJ whole genome shotgun (WGS) entry which is preliminary data.</text>
</comment>
<evidence type="ECO:0000313" key="3">
    <source>
        <dbReference type="Proteomes" id="UP000078368"/>
    </source>
</evidence>
<dbReference type="EMBL" id="LVZK01000001">
    <property type="protein sequence ID" value="OAP85924.1"/>
    <property type="molecule type" value="Genomic_DNA"/>
</dbReference>
<dbReference type="AlphaFoldDB" id="A0A179B4G4"/>
<name>A0A179B4G4_9ACTO</name>
<proteinExistence type="predicted"/>
<evidence type="ECO:0000313" key="2">
    <source>
        <dbReference type="EMBL" id="OAP85924.1"/>
    </source>
</evidence>